<dbReference type="InterPro" id="IPR015421">
    <property type="entry name" value="PyrdxlP-dep_Trfase_major"/>
</dbReference>
<keyword evidence="6 13" id="KW-0001">2Fe-2S</keyword>
<dbReference type="Pfam" id="PF00266">
    <property type="entry name" value="Aminotran_5"/>
    <property type="match status" value="1"/>
</dbReference>
<evidence type="ECO:0000256" key="6">
    <source>
        <dbReference type="ARBA" id="ARBA00022714"/>
    </source>
</evidence>
<feature type="binding site" evidence="13">
    <location>
        <position position="242"/>
    </location>
    <ligand>
        <name>pyridoxal 5'-phosphate</name>
        <dbReference type="ChEBI" id="CHEBI:597326"/>
    </ligand>
</feature>
<feature type="binding site" evidence="13">
    <location>
        <position position="182"/>
    </location>
    <ligand>
        <name>pyridoxal 5'-phosphate</name>
        <dbReference type="ChEBI" id="CHEBI:597326"/>
    </ligand>
</feature>
<gene>
    <name evidence="13" type="primary">iscS</name>
    <name evidence="16" type="ORF">ODI_03665</name>
    <name evidence="17" type="ORF">ODI_R1888</name>
</gene>
<dbReference type="PANTHER" id="PTHR11601:SF34">
    <property type="entry name" value="CYSTEINE DESULFURASE"/>
    <property type="match status" value="1"/>
</dbReference>
<dbReference type="InterPro" id="IPR000192">
    <property type="entry name" value="Aminotrans_V_dom"/>
</dbReference>
<keyword evidence="7 13" id="KW-0479">Metal-binding</keyword>
<sequence>MTTRPIYFDYSATTPVDPRVVDKMVPWLYENYGNPASRSHAMGWAAEEAVEQARADVAALVNADPREIIWTSGATESNNLALKGAAHFYAERGKHLITVKTEHKAVLDTCRELERQGFEVTYLDVQEDGLIDLAALEAALRPDTSVVSVMMVNNEIGVIQDIEAIGELLRARGIIFHVDAAQATGKVVIDLQKLKVDLMSFSAHKTYGPKGIGALYVRRKPRVRIEAQIHGGGHERGFRSGTLATHQIVGMGEAFRLAREEMAVENDRVRMLRDRLWQGLSDVEEVYLNGHIERRVPHNLNVSFNYVEGESLIMAIKELAVSSGSACTSASLEPSYVLRALGRNDELAHSSIRFTIGRFTTEQEVDFAVQLLKSRVGKLRDMSPLWEMAKDGVDLNTVQWAAH</sequence>
<dbReference type="GO" id="GO:0030170">
    <property type="term" value="F:pyridoxal phosphate binding"/>
    <property type="evidence" value="ECO:0007669"/>
    <property type="project" value="UniProtKB-UniRule"/>
</dbReference>
<evidence type="ECO:0000256" key="13">
    <source>
        <dbReference type="HAMAP-Rule" id="MF_00331"/>
    </source>
</evidence>
<keyword evidence="18" id="KW-1185">Reference proteome</keyword>
<dbReference type="NCBIfam" id="NF010611">
    <property type="entry name" value="PRK14012.1"/>
    <property type="match status" value="1"/>
</dbReference>
<evidence type="ECO:0000256" key="1">
    <source>
        <dbReference type="ARBA" id="ARBA00001933"/>
    </source>
</evidence>
<comment type="function">
    <text evidence="13">Master enzyme that delivers sulfur to a number of partners involved in Fe-S cluster assembly, tRNA modification or cofactor biosynthesis. Catalyzes the removal of elemental sulfur atoms from cysteine to produce alanine. Functions as a sulfur delivery protein for Fe-S cluster synthesis onto IscU, an Fe-S scaffold assembly protein, as well as other S acceptor proteins.</text>
</comment>
<keyword evidence="9 13" id="KW-0408">Iron</keyword>
<dbReference type="GO" id="GO:0051537">
    <property type="term" value="F:2 iron, 2 sulfur cluster binding"/>
    <property type="evidence" value="ECO:0007669"/>
    <property type="project" value="UniProtKB-UniRule"/>
</dbReference>
<dbReference type="Proteomes" id="UP000078558">
    <property type="component" value="Chromosome I"/>
</dbReference>
<keyword evidence="13" id="KW-0963">Cytoplasm</keyword>
<keyword evidence="5 13" id="KW-0808">Transferase</keyword>
<feature type="active site" description="Cysteine persulfide intermediate" evidence="13">
    <location>
        <position position="327"/>
    </location>
</feature>
<keyword evidence="8 13" id="KW-0663">Pyridoxal phosphate</keyword>
<feature type="modified residue" description="N6-(pyridoxal phosphate)lysine" evidence="13">
    <location>
        <position position="205"/>
    </location>
</feature>
<proteinExistence type="inferred from homology"/>
<dbReference type="PROSITE" id="PS00595">
    <property type="entry name" value="AA_TRANSFER_CLASS_5"/>
    <property type="match status" value="1"/>
</dbReference>
<accession>A0A1C3K1H2</accession>
<evidence type="ECO:0000256" key="7">
    <source>
        <dbReference type="ARBA" id="ARBA00022723"/>
    </source>
</evidence>
<keyword evidence="10 13" id="KW-0411">Iron-sulfur</keyword>
<dbReference type="Gene3D" id="3.90.1150.10">
    <property type="entry name" value="Aspartate Aminotransferase, domain 1"/>
    <property type="match status" value="1"/>
</dbReference>
<name>A0A1C3K1H2_9BURK</name>
<dbReference type="PIRSF" id="PIRSF005572">
    <property type="entry name" value="NifS"/>
    <property type="match status" value="1"/>
</dbReference>
<evidence type="ECO:0000313" key="18">
    <source>
        <dbReference type="Proteomes" id="UP000078558"/>
    </source>
</evidence>
<dbReference type="Gene3D" id="3.40.640.10">
    <property type="entry name" value="Type I PLP-dependent aspartate aminotransferase-like (Major domain)"/>
    <property type="match status" value="1"/>
</dbReference>
<dbReference type="FunFam" id="3.40.640.10:FF:000003">
    <property type="entry name" value="Cysteine desulfurase IscS"/>
    <property type="match status" value="1"/>
</dbReference>
<evidence type="ECO:0000256" key="11">
    <source>
        <dbReference type="ARBA" id="ARBA00050776"/>
    </source>
</evidence>
<evidence type="ECO:0000313" key="17">
    <source>
        <dbReference type="EMBL" id="SOE49172.1"/>
    </source>
</evidence>
<evidence type="ECO:0000256" key="4">
    <source>
        <dbReference type="ARBA" id="ARBA00012239"/>
    </source>
</evidence>
<dbReference type="GO" id="GO:0044571">
    <property type="term" value="P:[2Fe-2S] cluster assembly"/>
    <property type="evidence" value="ECO:0007669"/>
    <property type="project" value="UniProtKB-UniRule"/>
</dbReference>
<dbReference type="GO" id="GO:0046872">
    <property type="term" value="F:metal ion binding"/>
    <property type="evidence" value="ECO:0007669"/>
    <property type="project" value="UniProtKB-KW"/>
</dbReference>
<comment type="catalytic activity">
    <reaction evidence="11 13">
        <text>(sulfur carrier)-H + L-cysteine = (sulfur carrier)-SH + L-alanine</text>
        <dbReference type="Rhea" id="RHEA:43892"/>
        <dbReference type="Rhea" id="RHEA-COMP:14737"/>
        <dbReference type="Rhea" id="RHEA-COMP:14739"/>
        <dbReference type="ChEBI" id="CHEBI:29917"/>
        <dbReference type="ChEBI" id="CHEBI:35235"/>
        <dbReference type="ChEBI" id="CHEBI:57972"/>
        <dbReference type="ChEBI" id="CHEBI:64428"/>
        <dbReference type="EC" id="2.8.1.7"/>
    </reaction>
</comment>
<dbReference type="InterPro" id="IPR010240">
    <property type="entry name" value="Cys_deSase_IscS"/>
</dbReference>
<reference evidence="17 18" key="2">
    <citation type="submission" date="2017-08" db="EMBL/GenBank/DDBJ databases">
        <authorList>
            <person name="de Groot N.N."/>
        </authorList>
    </citation>
    <scope>NUCLEOTIDE SEQUENCE [LARGE SCALE GENOMIC DNA]</scope>
    <source>
        <strain evidence="17">Orrdi1</strain>
    </source>
</reference>
<evidence type="ECO:0000256" key="12">
    <source>
        <dbReference type="ARBA" id="ARBA00072125"/>
    </source>
</evidence>
<feature type="binding site" evidence="13">
    <location>
        <begin position="74"/>
        <end position="75"/>
    </location>
    <ligand>
        <name>pyridoxal 5'-phosphate</name>
        <dbReference type="ChEBI" id="CHEBI:597326"/>
    </ligand>
</feature>
<comment type="subunit">
    <text evidence="13">Homodimer. Forms a heterotetramer with IscU, interacts with other sulfur acceptors.</text>
</comment>
<dbReference type="FunFam" id="3.90.1150.10:FF:000002">
    <property type="entry name" value="Cysteine desulfurase IscS"/>
    <property type="match status" value="1"/>
</dbReference>
<dbReference type="EMBL" id="FLRC01000017">
    <property type="protein sequence ID" value="SBT25362.1"/>
    <property type="molecule type" value="Genomic_DNA"/>
</dbReference>
<evidence type="ECO:0000256" key="8">
    <source>
        <dbReference type="ARBA" id="ARBA00022898"/>
    </source>
</evidence>
<dbReference type="NCBIfam" id="TIGR02006">
    <property type="entry name" value="IscS"/>
    <property type="match status" value="1"/>
</dbReference>
<comment type="similarity">
    <text evidence="3 13">Belongs to the class-V pyridoxal-phosphate-dependent aminotransferase family. NifS/IscS subfamily.</text>
</comment>
<evidence type="ECO:0000256" key="3">
    <source>
        <dbReference type="ARBA" id="ARBA00006490"/>
    </source>
</evidence>
<evidence type="ECO:0000256" key="5">
    <source>
        <dbReference type="ARBA" id="ARBA00022679"/>
    </source>
</evidence>
<dbReference type="InterPro" id="IPR020578">
    <property type="entry name" value="Aminotrans_V_PyrdxlP_BS"/>
</dbReference>
<dbReference type="RefSeq" id="WP_067753182.1">
    <property type="nucleotide sequence ID" value="NZ_LT907988.1"/>
</dbReference>
<dbReference type="PANTHER" id="PTHR11601">
    <property type="entry name" value="CYSTEINE DESULFURYLASE FAMILY MEMBER"/>
    <property type="match status" value="1"/>
</dbReference>
<evidence type="ECO:0000256" key="2">
    <source>
        <dbReference type="ARBA" id="ARBA00005151"/>
    </source>
</evidence>
<dbReference type="EC" id="2.8.1.7" evidence="4 13"/>
<feature type="binding site" evidence="13">
    <location>
        <begin position="202"/>
        <end position="204"/>
    </location>
    <ligand>
        <name>pyridoxal 5'-phosphate</name>
        <dbReference type="ChEBI" id="CHEBI:597326"/>
    </ligand>
</feature>
<feature type="domain" description="Aminotransferase class V" evidence="15">
    <location>
        <begin position="6"/>
        <end position="366"/>
    </location>
</feature>
<feature type="binding site" evidence="13">
    <location>
        <position position="154"/>
    </location>
    <ligand>
        <name>pyridoxal 5'-phosphate</name>
        <dbReference type="ChEBI" id="CHEBI:597326"/>
    </ligand>
</feature>
<dbReference type="AlphaFoldDB" id="A0A1C3K1H2"/>
<protein>
    <recommendedName>
        <fullName evidence="12 13">Cysteine desulfurase IscS</fullName>
        <ecNumber evidence="4 13">2.8.1.7</ecNumber>
    </recommendedName>
</protein>
<dbReference type="InterPro" id="IPR015422">
    <property type="entry name" value="PyrdxlP-dep_Trfase_small"/>
</dbReference>
<evidence type="ECO:0000259" key="15">
    <source>
        <dbReference type="Pfam" id="PF00266"/>
    </source>
</evidence>
<dbReference type="InterPro" id="IPR016454">
    <property type="entry name" value="Cysteine_dSase"/>
</dbReference>
<feature type="binding site" description="via persulfide group" evidence="13">
    <location>
        <position position="327"/>
    </location>
    <ligand>
        <name>[2Fe-2S] cluster</name>
        <dbReference type="ChEBI" id="CHEBI:190135"/>
        <note>ligand shared with IscU</note>
    </ligand>
</feature>
<evidence type="ECO:0000256" key="14">
    <source>
        <dbReference type="RuleBase" id="RU004504"/>
    </source>
</evidence>
<dbReference type="EMBL" id="LT907988">
    <property type="protein sequence ID" value="SOE49172.1"/>
    <property type="molecule type" value="Genomic_DNA"/>
</dbReference>
<comment type="subcellular location">
    <subcellularLocation>
        <location evidence="13">Cytoplasm</location>
    </subcellularLocation>
</comment>
<dbReference type="UniPathway" id="UPA00266"/>
<organism evidence="16 18">
    <name type="scientific">Orrella dioscoreae</name>
    <dbReference type="NCBI Taxonomy" id="1851544"/>
    <lineage>
        <taxon>Bacteria</taxon>
        <taxon>Pseudomonadati</taxon>
        <taxon>Pseudomonadota</taxon>
        <taxon>Betaproteobacteria</taxon>
        <taxon>Burkholderiales</taxon>
        <taxon>Alcaligenaceae</taxon>
        <taxon>Orrella</taxon>
    </lineage>
</organism>
<dbReference type="STRING" id="1851544.ODI_03665"/>
<comment type="cofactor">
    <cofactor evidence="1 13 14">
        <name>pyridoxal 5'-phosphate</name>
        <dbReference type="ChEBI" id="CHEBI:597326"/>
    </cofactor>
</comment>
<dbReference type="KEGG" id="odi:ODI_R1888"/>
<evidence type="ECO:0000256" key="10">
    <source>
        <dbReference type="ARBA" id="ARBA00023014"/>
    </source>
</evidence>
<dbReference type="GO" id="GO:0031071">
    <property type="term" value="F:cysteine desulfurase activity"/>
    <property type="evidence" value="ECO:0007669"/>
    <property type="project" value="UniProtKB-UniRule"/>
</dbReference>
<dbReference type="HAMAP" id="MF_00331">
    <property type="entry name" value="Cys_desulf_IscS"/>
    <property type="match status" value="1"/>
</dbReference>
<evidence type="ECO:0000313" key="16">
    <source>
        <dbReference type="EMBL" id="SBT25362.1"/>
    </source>
</evidence>
<dbReference type="InterPro" id="IPR015424">
    <property type="entry name" value="PyrdxlP-dep_Trfase"/>
</dbReference>
<reference evidence="16 18" key="1">
    <citation type="submission" date="2016-06" db="EMBL/GenBank/DDBJ databases">
        <authorList>
            <person name="Kjaerup R.B."/>
            <person name="Dalgaard T.S."/>
            <person name="Juul-Madsen H.R."/>
        </authorList>
    </citation>
    <scope>NUCLEOTIDE SEQUENCE [LARGE SCALE GENOMIC DNA]</scope>
    <source>
        <strain evidence="16">Orrdi1</strain>
    </source>
</reference>
<dbReference type="OrthoDB" id="9808002at2"/>
<comment type="pathway">
    <text evidence="2 13">Cofactor biosynthesis; iron-sulfur cluster biosynthesis.</text>
</comment>
<dbReference type="GO" id="GO:1990221">
    <property type="term" value="C:L-cysteine desulfurase complex"/>
    <property type="evidence" value="ECO:0007669"/>
    <property type="project" value="UniProtKB-ARBA"/>
</dbReference>
<dbReference type="SUPFAM" id="SSF53383">
    <property type="entry name" value="PLP-dependent transferases"/>
    <property type="match status" value="1"/>
</dbReference>
<evidence type="ECO:0000256" key="9">
    <source>
        <dbReference type="ARBA" id="ARBA00023004"/>
    </source>
</evidence>